<evidence type="ECO:0000256" key="1">
    <source>
        <dbReference type="SAM" id="Phobius"/>
    </source>
</evidence>
<dbReference type="InterPro" id="IPR052524">
    <property type="entry name" value="MFS_Cyanate_Porter"/>
</dbReference>
<feature type="non-terminal residue" evidence="3">
    <location>
        <position position="1"/>
    </location>
</feature>
<name>X1DJQ3_9ZZZZ</name>
<keyword evidence="1" id="KW-0472">Membrane</keyword>
<feature type="transmembrane region" description="Helical" evidence="1">
    <location>
        <begin position="60"/>
        <end position="78"/>
    </location>
</feature>
<dbReference type="PANTHER" id="PTHR23523:SF2">
    <property type="entry name" value="2-NITROIMIDAZOLE TRANSPORTER"/>
    <property type="match status" value="1"/>
</dbReference>
<feature type="transmembrane region" description="Helical" evidence="1">
    <location>
        <begin position="34"/>
        <end position="54"/>
    </location>
</feature>
<proteinExistence type="predicted"/>
<dbReference type="EMBL" id="BART01023780">
    <property type="protein sequence ID" value="GAG96656.1"/>
    <property type="molecule type" value="Genomic_DNA"/>
</dbReference>
<dbReference type="InterPro" id="IPR011701">
    <property type="entry name" value="MFS"/>
</dbReference>
<dbReference type="Gene3D" id="1.20.1250.20">
    <property type="entry name" value="MFS general substrate transporter like domains"/>
    <property type="match status" value="1"/>
</dbReference>
<feature type="transmembrane region" description="Helical" evidence="1">
    <location>
        <begin position="6"/>
        <end position="22"/>
    </location>
</feature>
<keyword evidence="1" id="KW-0812">Transmembrane</keyword>
<dbReference type="PANTHER" id="PTHR23523">
    <property type="match status" value="1"/>
</dbReference>
<dbReference type="PROSITE" id="PS50850">
    <property type="entry name" value="MFS"/>
    <property type="match status" value="1"/>
</dbReference>
<gene>
    <name evidence="3" type="ORF">S01H4_43157</name>
</gene>
<dbReference type="GO" id="GO:0022857">
    <property type="term" value="F:transmembrane transporter activity"/>
    <property type="evidence" value="ECO:0007669"/>
    <property type="project" value="InterPro"/>
</dbReference>
<evidence type="ECO:0000313" key="3">
    <source>
        <dbReference type="EMBL" id="GAG96656.1"/>
    </source>
</evidence>
<dbReference type="SUPFAM" id="SSF103473">
    <property type="entry name" value="MFS general substrate transporter"/>
    <property type="match status" value="1"/>
</dbReference>
<sequence length="152" mass="15923">DVAGLIASITLWVGIPTVLFIPRLSYKLGLRKPFLWIPAITLALAAWGAIYISIPLSWPFMALVGVALHAFIPMILAFPVEMVSKEEVGTAAGLVLSVGNIGSFIGPMVGGRIFDLTGSLDLSLLVLTGVAIAAAGIAFRLPETGPKAKGKR</sequence>
<feature type="transmembrane region" description="Helical" evidence="1">
    <location>
        <begin position="90"/>
        <end position="110"/>
    </location>
</feature>
<feature type="transmembrane region" description="Helical" evidence="1">
    <location>
        <begin position="122"/>
        <end position="142"/>
    </location>
</feature>
<dbReference type="InterPro" id="IPR036259">
    <property type="entry name" value="MFS_trans_sf"/>
</dbReference>
<feature type="domain" description="Major facilitator superfamily (MFS) profile" evidence="2">
    <location>
        <begin position="1"/>
        <end position="146"/>
    </location>
</feature>
<evidence type="ECO:0000259" key="2">
    <source>
        <dbReference type="PROSITE" id="PS50850"/>
    </source>
</evidence>
<reference evidence="3" key="1">
    <citation type="journal article" date="2014" name="Front. Microbiol.">
        <title>High frequency of phylogenetically diverse reductive dehalogenase-homologous genes in deep subseafloor sedimentary metagenomes.</title>
        <authorList>
            <person name="Kawai M."/>
            <person name="Futagami T."/>
            <person name="Toyoda A."/>
            <person name="Takaki Y."/>
            <person name="Nishi S."/>
            <person name="Hori S."/>
            <person name="Arai W."/>
            <person name="Tsubouchi T."/>
            <person name="Morono Y."/>
            <person name="Uchiyama I."/>
            <person name="Ito T."/>
            <person name="Fujiyama A."/>
            <person name="Inagaki F."/>
            <person name="Takami H."/>
        </authorList>
    </citation>
    <scope>NUCLEOTIDE SEQUENCE</scope>
    <source>
        <strain evidence="3">Expedition CK06-06</strain>
    </source>
</reference>
<keyword evidence="1" id="KW-1133">Transmembrane helix</keyword>
<protein>
    <recommendedName>
        <fullName evidence="2">Major facilitator superfamily (MFS) profile domain-containing protein</fullName>
    </recommendedName>
</protein>
<organism evidence="3">
    <name type="scientific">marine sediment metagenome</name>
    <dbReference type="NCBI Taxonomy" id="412755"/>
    <lineage>
        <taxon>unclassified sequences</taxon>
        <taxon>metagenomes</taxon>
        <taxon>ecological metagenomes</taxon>
    </lineage>
</organism>
<accession>X1DJQ3</accession>
<dbReference type="Pfam" id="PF07690">
    <property type="entry name" value="MFS_1"/>
    <property type="match status" value="1"/>
</dbReference>
<dbReference type="InterPro" id="IPR020846">
    <property type="entry name" value="MFS_dom"/>
</dbReference>
<comment type="caution">
    <text evidence="3">The sequence shown here is derived from an EMBL/GenBank/DDBJ whole genome shotgun (WGS) entry which is preliminary data.</text>
</comment>
<dbReference type="AlphaFoldDB" id="X1DJQ3"/>